<proteinExistence type="predicted"/>
<dbReference type="AlphaFoldDB" id="A0A816NS95"/>
<reference evidence="2" key="1">
    <citation type="submission" date="2021-01" db="EMBL/GenBank/DDBJ databases">
        <authorList>
            <consortium name="Genoscope - CEA"/>
            <person name="William W."/>
        </authorList>
    </citation>
    <scope>NUCLEOTIDE SEQUENCE</scope>
</reference>
<protein>
    <submittedName>
        <fullName evidence="2">(rape) hypothetical protein</fullName>
    </submittedName>
</protein>
<dbReference type="EMBL" id="HG994363">
    <property type="protein sequence ID" value="CAF2039149.1"/>
    <property type="molecule type" value="Genomic_DNA"/>
</dbReference>
<name>A0A816NS95_BRANA</name>
<evidence type="ECO:0000256" key="1">
    <source>
        <dbReference type="SAM" id="Phobius"/>
    </source>
</evidence>
<keyword evidence="1" id="KW-0472">Membrane</keyword>
<sequence>MAASDGGCSLPVEVFIQNLTDEASELLGLKKFDEAIVCLRVARELSEYHLGDVAILSVSTLLLSCLVEKLYLETQNDGIKNMIEEGMIVFNQMKILAGKADYDSVVKVYSDLGDATLKKETVADLLSSLVYTKHHAIMYVSILFTFWLHLLFLVLDFTSLRRNFAIASCLEQAKKHGEALRCCEISVIKSGALLNMKETAQDRRQPRTAIILSWAVSFMLSKAPDFSTEISKHLSASPCFFACSRQDDIAKFLQGFTVDFQSQIDLTCSTKHKSRKNSSSKYIVQENKNNKVSLLRAASPRSEYTLTTES</sequence>
<keyword evidence="1" id="KW-0812">Transmembrane</keyword>
<organism evidence="2">
    <name type="scientific">Brassica napus</name>
    <name type="common">Rape</name>
    <dbReference type="NCBI Taxonomy" id="3708"/>
    <lineage>
        <taxon>Eukaryota</taxon>
        <taxon>Viridiplantae</taxon>
        <taxon>Streptophyta</taxon>
        <taxon>Embryophyta</taxon>
        <taxon>Tracheophyta</taxon>
        <taxon>Spermatophyta</taxon>
        <taxon>Magnoliopsida</taxon>
        <taxon>eudicotyledons</taxon>
        <taxon>Gunneridae</taxon>
        <taxon>Pentapetalae</taxon>
        <taxon>rosids</taxon>
        <taxon>malvids</taxon>
        <taxon>Brassicales</taxon>
        <taxon>Brassicaceae</taxon>
        <taxon>Brassiceae</taxon>
        <taxon>Brassica</taxon>
    </lineage>
</organism>
<feature type="transmembrane region" description="Helical" evidence="1">
    <location>
        <begin position="136"/>
        <end position="155"/>
    </location>
</feature>
<keyword evidence="1" id="KW-1133">Transmembrane helix</keyword>
<evidence type="ECO:0000313" key="2">
    <source>
        <dbReference type="EMBL" id="CAF2039149.1"/>
    </source>
</evidence>
<accession>A0A816NS95</accession>
<gene>
    <name evidence="2" type="ORF">DARMORV10_A09P13860.1</name>
</gene>
<dbReference type="Proteomes" id="UP001295469">
    <property type="component" value="Chromosome A09"/>
</dbReference>